<evidence type="ECO:0000256" key="1">
    <source>
        <dbReference type="ARBA" id="ARBA00006479"/>
    </source>
</evidence>
<dbReference type="RefSeq" id="WP_309956542.1">
    <property type="nucleotide sequence ID" value="NZ_JAVDUJ010000001.1"/>
</dbReference>
<comment type="caution">
    <text evidence="2">The sequence shown here is derived from an EMBL/GenBank/DDBJ whole genome shotgun (WGS) entry which is preliminary data.</text>
</comment>
<proteinExistence type="inferred from homology"/>
<dbReference type="PANTHER" id="PTHR18964">
    <property type="entry name" value="ROK (REPRESSOR, ORF, KINASE) FAMILY"/>
    <property type="match status" value="1"/>
</dbReference>
<dbReference type="GO" id="GO:0016301">
    <property type="term" value="F:kinase activity"/>
    <property type="evidence" value="ECO:0007669"/>
    <property type="project" value="UniProtKB-KW"/>
</dbReference>
<dbReference type="Proteomes" id="UP001266099">
    <property type="component" value="Unassembled WGS sequence"/>
</dbReference>
<evidence type="ECO:0000313" key="2">
    <source>
        <dbReference type="EMBL" id="MDR6939680.1"/>
    </source>
</evidence>
<dbReference type="PANTHER" id="PTHR18964:SF149">
    <property type="entry name" value="BIFUNCTIONAL UDP-N-ACETYLGLUCOSAMINE 2-EPIMERASE_N-ACETYLMANNOSAMINE KINASE"/>
    <property type="match status" value="1"/>
</dbReference>
<dbReference type="Gene3D" id="1.10.10.10">
    <property type="entry name" value="Winged helix-like DNA-binding domain superfamily/Winged helix DNA-binding domain"/>
    <property type="match status" value="1"/>
</dbReference>
<reference evidence="2 3" key="1">
    <citation type="submission" date="2023-07" db="EMBL/GenBank/DDBJ databases">
        <title>Sequencing the genomes of 1000 actinobacteria strains.</title>
        <authorList>
            <person name="Klenk H.-P."/>
        </authorList>
    </citation>
    <scope>NUCLEOTIDE SEQUENCE [LARGE SCALE GENOMIC DNA]</scope>
    <source>
        <strain evidence="2 3">DSM 15539</strain>
    </source>
</reference>
<dbReference type="EMBL" id="JAVDUJ010000001">
    <property type="protein sequence ID" value="MDR6939680.1"/>
    <property type="molecule type" value="Genomic_DNA"/>
</dbReference>
<dbReference type="Gene3D" id="3.30.420.40">
    <property type="match status" value="2"/>
</dbReference>
<organism evidence="2 3">
    <name type="scientific">Arcanobacterium hippocoleae</name>
    <dbReference type="NCBI Taxonomy" id="149017"/>
    <lineage>
        <taxon>Bacteria</taxon>
        <taxon>Bacillati</taxon>
        <taxon>Actinomycetota</taxon>
        <taxon>Actinomycetes</taxon>
        <taxon>Actinomycetales</taxon>
        <taxon>Actinomycetaceae</taxon>
        <taxon>Arcanobacterium</taxon>
    </lineage>
</organism>
<protein>
    <submittedName>
        <fullName evidence="2">NBD/HSP70 family sugar kinase</fullName>
    </submittedName>
</protein>
<accession>A0ABU1T363</accession>
<keyword evidence="2" id="KW-0808">Transferase</keyword>
<dbReference type="InterPro" id="IPR043129">
    <property type="entry name" value="ATPase_NBD"/>
</dbReference>
<keyword evidence="2" id="KW-0418">Kinase</keyword>
<dbReference type="InterPro" id="IPR000600">
    <property type="entry name" value="ROK"/>
</dbReference>
<dbReference type="InterPro" id="IPR036390">
    <property type="entry name" value="WH_DNA-bd_sf"/>
</dbReference>
<keyword evidence="3" id="KW-1185">Reference proteome</keyword>
<comment type="similarity">
    <text evidence="1">Belongs to the ROK (NagC/XylR) family.</text>
</comment>
<dbReference type="Pfam" id="PF00480">
    <property type="entry name" value="ROK"/>
    <property type="match status" value="1"/>
</dbReference>
<name>A0ABU1T363_9ACTO</name>
<gene>
    <name evidence="2" type="ORF">J2S36_001223</name>
</gene>
<dbReference type="SUPFAM" id="SSF46785">
    <property type="entry name" value="Winged helix' DNA-binding domain"/>
    <property type="match status" value="1"/>
</dbReference>
<dbReference type="SUPFAM" id="SSF53067">
    <property type="entry name" value="Actin-like ATPase domain"/>
    <property type="match status" value="2"/>
</dbReference>
<evidence type="ECO:0000313" key="3">
    <source>
        <dbReference type="Proteomes" id="UP001266099"/>
    </source>
</evidence>
<dbReference type="InterPro" id="IPR036388">
    <property type="entry name" value="WH-like_DNA-bd_sf"/>
</dbReference>
<sequence>MQAQINQFGNTLQDLIALALGERSYTRAQLTRKLGVSRPVLSRALDPMIHDGFVLSEVSAREGGAGRPVQYLSLVDGAAYIVGLSIGRNEAAGVLINRAGQQLFSTSFEYLAYRGWEKPLQKLLSLLMRGIAENSIDTKKIAGTGVALPMSAFRDSDAAKAAAMVREEWSGGCVYDNIVAMAALAHLHSPAGSLAASPQMYVRLSGGVGSCFMWSSPVENIPQVVAGEFGHVSIPGIAQKCHCGNIGCLELAASYAALCNGAEVESLADFRQKLDSGDPQTADVLNRGAAALGFACAQVAMAAHPSHIYLGGEVVAELPQIVSLTQAQMRRHFSPAIQWEVPISSIPMDGAACAWGAVCAVKTSVAALQIKNESIATVMRL</sequence>